<dbReference type="RefSeq" id="WP_108995147.1">
    <property type="nucleotide sequence ID" value="NZ_BDQX01000339.1"/>
</dbReference>
<feature type="domain" description="Helix-turn-helix type 11" evidence="1">
    <location>
        <begin position="8"/>
        <end position="60"/>
    </location>
</feature>
<dbReference type="InterPro" id="IPR051534">
    <property type="entry name" value="CBASS_pafABC_assoc_protein"/>
</dbReference>
<protein>
    <submittedName>
        <fullName evidence="3">DeoR family transcriptional regulator</fullName>
    </submittedName>
</protein>
<dbReference type="EMBL" id="BDQX01000339">
    <property type="protein sequence ID" value="GBG10708.1"/>
    <property type="molecule type" value="Genomic_DNA"/>
</dbReference>
<feature type="domain" description="WYL" evidence="2">
    <location>
        <begin position="139"/>
        <end position="205"/>
    </location>
</feature>
<dbReference type="PANTHER" id="PTHR34580:SF3">
    <property type="entry name" value="PROTEIN PAFB"/>
    <property type="match status" value="1"/>
</dbReference>
<evidence type="ECO:0000259" key="1">
    <source>
        <dbReference type="Pfam" id="PF08279"/>
    </source>
</evidence>
<dbReference type="Pfam" id="PF08279">
    <property type="entry name" value="HTH_11"/>
    <property type="match status" value="1"/>
</dbReference>
<sequence length="334" mass="37624">MGKADNMLAILWMLRSGKRMTAGQLAEELGIHVRSVYRYIDSLCASGVPIVADSGPSGGYSILSRFKDSPLLFDHEEQRSLIHASVFAREAGYPHSVALERAVGKLKQYANEKQLDLLERHEQGLSVISPPLEEKYQHFLRMLEDAAGQGQTLRMAYDKGKGDQVPARLFDPYGIVYWKGNWYAVGYCGYREDIRSFRVDRMTGLHATELGFHRPAAFSARDFLLSHLLPSEGDSRSMKTVLIRGQEQVLNELCRHWLFGHALAERQPEAAVFRLDSALLSTYVPYFLMPYSTSLTIESVPLARRMAEACRTMAEHYGAMLTNLELRGEGEEDG</sequence>
<evidence type="ECO:0000313" key="3">
    <source>
        <dbReference type="EMBL" id="GBG10708.1"/>
    </source>
</evidence>
<accession>A0A2R5F039</accession>
<dbReference type="SUPFAM" id="SSF46785">
    <property type="entry name" value="Winged helix' DNA-binding domain"/>
    <property type="match status" value="1"/>
</dbReference>
<dbReference type="InterPro" id="IPR036390">
    <property type="entry name" value="WH_DNA-bd_sf"/>
</dbReference>
<keyword evidence="4" id="KW-1185">Reference proteome</keyword>
<dbReference type="InterPro" id="IPR036388">
    <property type="entry name" value="WH-like_DNA-bd_sf"/>
</dbReference>
<dbReference type="PROSITE" id="PS52050">
    <property type="entry name" value="WYL"/>
    <property type="match status" value="1"/>
</dbReference>
<dbReference type="Proteomes" id="UP000245202">
    <property type="component" value="Unassembled WGS sequence"/>
</dbReference>
<dbReference type="InterPro" id="IPR026881">
    <property type="entry name" value="WYL_dom"/>
</dbReference>
<dbReference type="Pfam" id="PF13280">
    <property type="entry name" value="WYL"/>
    <property type="match status" value="1"/>
</dbReference>
<reference evidence="3 4" key="1">
    <citation type="submission" date="2017-08" db="EMBL/GenBank/DDBJ databases">
        <title>Substantial Increase in Enzyme Production by Combined Drug-Resistance Mutations in Paenibacillus agaridevorans.</title>
        <authorList>
            <person name="Tanaka Y."/>
            <person name="Funane K."/>
            <person name="Hosaka T."/>
            <person name="Shiwa Y."/>
            <person name="Fujita N."/>
            <person name="Miyazaki T."/>
            <person name="Yoshikawa H."/>
            <person name="Murakami K."/>
            <person name="Kasahara K."/>
            <person name="Inaoka T."/>
            <person name="Hiraga Y."/>
            <person name="Ochi K."/>
        </authorList>
    </citation>
    <scope>NUCLEOTIDE SEQUENCE [LARGE SCALE GENOMIC DNA]</scope>
    <source>
        <strain evidence="3 4">T-3040</strain>
    </source>
</reference>
<proteinExistence type="predicted"/>
<name>A0A2R5F039_9BACL</name>
<comment type="caution">
    <text evidence="3">The sequence shown here is derived from an EMBL/GenBank/DDBJ whole genome shotgun (WGS) entry which is preliminary data.</text>
</comment>
<dbReference type="Gene3D" id="1.10.10.10">
    <property type="entry name" value="Winged helix-like DNA-binding domain superfamily/Winged helix DNA-binding domain"/>
    <property type="match status" value="1"/>
</dbReference>
<dbReference type="PANTHER" id="PTHR34580">
    <property type="match status" value="1"/>
</dbReference>
<dbReference type="AlphaFoldDB" id="A0A2R5F039"/>
<gene>
    <name evidence="3" type="ORF">PAT3040_05460</name>
</gene>
<dbReference type="InterPro" id="IPR013196">
    <property type="entry name" value="HTH_11"/>
</dbReference>
<evidence type="ECO:0000259" key="2">
    <source>
        <dbReference type="Pfam" id="PF13280"/>
    </source>
</evidence>
<evidence type="ECO:0000313" key="4">
    <source>
        <dbReference type="Proteomes" id="UP000245202"/>
    </source>
</evidence>
<organism evidence="3 4">
    <name type="scientific">Paenibacillus agaridevorans</name>
    <dbReference type="NCBI Taxonomy" id="171404"/>
    <lineage>
        <taxon>Bacteria</taxon>
        <taxon>Bacillati</taxon>
        <taxon>Bacillota</taxon>
        <taxon>Bacilli</taxon>
        <taxon>Bacillales</taxon>
        <taxon>Paenibacillaceae</taxon>
        <taxon>Paenibacillus</taxon>
    </lineage>
</organism>